<reference evidence="1" key="2">
    <citation type="submission" date="2019-06" db="EMBL/GenBank/DDBJ databases">
        <title>Genomics analysis of Aphanomyces spp. identifies a new class of oomycete effector associated with host adaptation.</title>
        <authorList>
            <person name="Gaulin E."/>
        </authorList>
    </citation>
    <scope>NUCLEOTIDE SEQUENCE</scope>
    <source>
        <strain evidence="1">CBS 578.67</strain>
    </source>
</reference>
<dbReference type="AlphaFoldDB" id="A0A485LNJ0"/>
<keyword evidence="3" id="KW-1185">Reference proteome</keyword>
<reference evidence="2 3" key="1">
    <citation type="submission" date="2019-03" db="EMBL/GenBank/DDBJ databases">
        <authorList>
            <person name="Gaulin E."/>
            <person name="Dumas B."/>
        </authorList>
    </citation>
    <scope>NUCLEOTIDE SEQUENCE [LARGE SCALE GENOMIC DNA]</scope>
    <source>
        <strain evidence="2">CBS 568.67</strain>
    </source>
</reference>
<accession>A0A485LNJ0</accession>
<gene>
    <name evidence="2" type="primary">Aste57867_23766</name>
    <name evidence="1" type="ORF">As57867_023693</name>
    <name evidence="2" type="ORF">ASTE57867_23766</name>
</gene>
<organism evidence="2 3">
    <name type="scientific">Aphanomyces stellatus</name>
    <dbReference type="NCBI Taxonomy" id="120398"/>
    <lineage>
        <taxon>Eukaryota</taxon>
        <taxon>Sar</taxon>
        <taxon>Stramenopiles</taxon>
        <taxon>Oomycota</taxon>
        <taxon>Saprolegniomycetes</taxon>
        <taxon>Saprolegniales</taxon>
        <taxon>Verrucalvaceae</taxon>
        <taxon>Aphanomyces</taxon>
    </lineage>
</organism>
<protein>
    <submittedName>
        <fullName evidence="2">Aste57867_23766 protein</fullName>
    </submittedName>
</protein>
<dbReference type="EMBL" id="CAADRA010007331">
    <property type="protein sequence ID" value="VFU00411.1"/>
    <property type="molecule type" value="Genomic_DNA"/>
</dbReference>
<dbReference type="EMBL" id="VJMH01007305">
    <property type="protein sequence ID" value="KAF0684240.1"/>
    <property type="molecule type" value="Genomic_DNA"/>
</dbReference>
<name>A0A485LNJ0_9STRA</name>
<sequence>MDIQDHAPTGAICVLPADFVVGALKSGLEVLTQGRGSKVDPAIQCVVRLQTGQNGCQQLILVITMLGSLSVEYSFVLAPITIDKVDLVDCKVRDVQEALPPLTKSVETMLAAMETTQANTVAANAPVVASFV</sequence>
<proteinExistence type="predicted"/>
<evidence type="ECO:0000313" key="2">
    <source>
        <dbReference type="EMBL" id="VFU00411.1"/>
    </source>
</evidence>
<evidence type="ECO:0000313" key="3">
    <source>
        <dbReference type="Proteomes" id="UP000332933"/>
    </source>
</evidence>
<dbReference type="Proteomes" id="UP000332933">
    <property type="component" value="Unassembled WGS sequence"/>
</dbReference>
<dbReference type="OrthoDB" id="79107at2759"/>
<evidence type="ECO:0000313" key="1">
    <source>
        <dbReference type="EMBL" id="KAF0684240.1"/>
    </source>
</evidence>